<gene>
    <name evidence="2" type="ORF">B0H67DRAFT_485536</name>
</gene>
<accession>A0AA40ASE2</accession>
<keyword evidence="1" id="KW-1133">Transmembrane helix</keyword>
<evidence type="ECO:0000256" key="1">
    <source>
        <dbReference type="SAM" id="Phobius"/>
    </source>
</evidence>
<keyword evidence="3" id="KW-1185">Reference proteome</keyword>
<feature type="transmembrane region" description="Helical" evidence="1">
    <location>
        <begin position="278"/>
        <end position="301"/>
    </location>
</feature>
<sequence length="330" mass="36828">MNPGLCGPGVGQYDESAEGRKKPQWACHFYKFDPIRYEECRHYKLGRVQDVKQHLFRKHNEEVKDMLEKGENKDSRSKTDEDRWNNLWRIIQPGQPLPESPYLIGGGFAEVAGRFVDEYLEQRQGGYMEEQKVLAQFLLFVKAKSGGRTSGSLSDYSIMGVSELQIQNTMVQGYTHLDLTLSTNTFPPSMEDSFPPHNSQPATAVYHGDQALGFMTGPQAPSSFAANTQEWDPIPSAATYHPTPVNQPCWYQQSSTRGVSGYVPYTTTSSNPTGDMHWKGWACLIIVILTQVVAVVVAVMMSLGLSLSTPMTDTHSSCRVAAEMSLQFPD</sequence>
<dbReference type="EMBL" id="JAUKUA010000003">
    <property type="protein sequence ID" value="KAK0721123.1"/>
    <property type="molecule type" value="Genomic_DNA"/>
</dbReference>
<name>A0AA40ASE2_9PEZI</name>
<keyword evidence="1" id="KW-0472">Membrane</keyword>
<keyword evidence="1" id="KW-0812">Transmembrane</keyword>
<organism evidence="2 3">
    <name type="scientific">Lasiosphaeris hirsuta</name>
    <dbReference type="NCBI Taxonomy" id="260670"/>
    <lineage>
        <taxon>Eukaryota</taxon>
        <taxon>Fungi</taxon>
        <taxon>Dikarya</taxon>
        <taxon>Ascomycota</taxon>
        <taxon>Pezizomycotina</taxon>
        <taxon>Sordariomycetes</taxon>
        <taxon>Sordariomycetidae</taxon>
        <taxon>Sordariales</taxon>
        <taxon>Lasiosphaeriaceae</taxon>
        <taxon>Lasiosphaeris</taxon>
    </lineage>
</organism>
<dbReference type="Proteomes" id="UP001172102">
    <property type="component" value="Unassembled WGS sequence"/>
</dbReference>
<reference evidence="2" key="1">
    <citation type="submission" date="2023-06" db="EMBL/GenBank/DDBJ databases">
        <title>Genome-scale phylogeny and comparative genomics of the fungal order Sordariales.</title>
        <authorList>
            <consortium name="Lawrence Berkeley National Laboratory"/>
            <person name="Hensen N."/>
            <person name="Bonometti L."/>
            <person name="Westerberg I."/>
            <person name="Brannstrom I.O."/>
            <person name="Guillou S."/>
            <person name="Cros-Aarteil S."/>
            <person name="Calhoun S."/>
            <person name="Haridas S."/>
            <person name="Kuo A."/>
            <person name="Mondo S."/>
            <person name="Pangilinan J."/>
            <person name="Riley R."/>
            <person name="Labutti K."/>
            <person name="Andreopoulos B."/>
            <person name="Lipzen A."/>
            <person name="Chen C."/>
            <person name="Yanf M."/>
            <person name="Daum C."/>
            <person name="Ng V."/>
            <person name="Clum A."/>
            <person name="Steindorff A."/>
            <person name="Ohm R."/>
            <person name="Martin F."/>
            <person name="Silar P."/>
            <person name="Natvig D."/>
            <person name="Lalanne C."/>
            <person name="Gautier V."/>
            <person name="Ament-Velasquez S.L."/>
            <person name="Kruys A."/>
            <person name="Hutchinson M.I."/>
            <person name="Powell A.J."/>
            <person name="Barry K."/>
            <person name="Miller A.N."/>
            <person name="Grigoriev I.V."/>
            <person name="Debuchy R."/>
            <person name="Gladieux P."/>
            <person name="Thoren M.H."/>
            <person name="Johannesson H."/>
        </authorList>
    </citation>
    <scope>NUCLEOTIDE SEQUENCE</scope>
    <source>
        <strain evidence="2">SMH4607-1</strain>
    </source>
</reference>
<evidence type="ECO:0000313" key="2">
    <source>
        <dbReference type="EMBL" id="KAK0721123.1"/>
    </source>
</evidence>
<dbReference type="AlphaFoldDB" id="A0AA40ASE2"/>
<evidence type="ECO:0000313" key="3">
    <source>
        <dbReference type="Proteomes" id="UP001172102"/>
    </source>
</evidence>
<proteinExistence type="predicted"/>
<protein>
    <submittedName>
        <fullName evidence="2">Uncharacterized protein</fullName>
    </submittedName>
</protein>
<comment type="caution">
    <text evidence="2">The sequence shown here is derived from an EMBL/GenBank/DDBJ whole genome shotgun (WGS) entry which is preliminary data.</text>
</comment>